<dbReference type="SUPFAM" id="SSF52172">
    <property type="entry name" value="CheY-like"/>
    <property type="match status" value="1"/>
</dbReference>
<dbReference type="InterPro" id="IPR000792">
    <property type="entry name" value="Tscrpt_reg_LuxR_C"/>
</dbReference>
<dbReference type="Pfam" id="PF00072">
    <property type="entry name" value="Response_reg"/>
    <property type="match status" value="1"/>
</dbReference>
<dbReference type="RefSeq" id="WP_191041166.1">
    <property type="nucleotide sequence ID" value="NZ_JACXAA010000008.1"/>
</dbReference>
<dbReference type="SUPFAM" id="SSF46894">
    <property type="entry name" value="C-terminal effector domain of the bipartite response regulators"/>
    <property type="match status" value="1"/>
</dbReference>
<sequence>MLPELPSRLLLIDDHRLFNDGLKSLLNEQPDLVVCGQVFQASEVIPTIHLTSPHMVLLDVNLQGTNGIDLGKTIVGNYPGVRVLMLTMYNQPKLLDEARRAGLHGYLLKDASSIDLLRTIRTVLAGHTYFDSSLTDPVSLANDPFGDDFARRLNLTFREVEIIALIREGLSNEQIAGRIHLSIETVKTHRKNIHFKLGINKVTDLIQFAIRHSI</sequence>
<evidence type="ECO:0000256" key="2">
    <source>
        <dbReference type="ARBA" id="ARBA00023015"/>
    </source>
</evidence>
<proteinExistence type="predicted"/>
<keyword evidence="3" id="KW-0238">DNA-binding</keyword>
<dbReference type="AlphaFoldDB" id="A0A927B4L7"/>
<protein>
    <submittedName>
        <fullName evidence="8">Response regulator transcription factor</fullName>
    </submittedName>
</protein>
<evidence type="ECO:0000256" key="1">
    <source>
        <dbReference type="ARBA" id="ARBA00022553"/>
    </source>
</evidence>
<dbReference type="PANTHER" id="PTHR43214">
    <property type="entry name" value="TWO-COMPONENT RESPONSE REGULATOR"/>
    <property type="match status" value="1"/>
</dbReference>
<evidence type="ECO:0000313" key="9">
    <source>
        <dbReference type="Proteomes" id="UP000653797"/>
    </source>
</evidence>
<dbReference type="InterPro" id="IPR001789">
    <property type="entry name" value="Sig_transdc_resp-reg_receiver"/>
</dbReference>
<dbReference type="GO" id="GO:0000160">
    <property type="term" value="P:phosphorelay signal transduction system"/>
    <property type="evidence" value="ECO:0007669"/>
    <property type="project" value="InterPro"/>
</dbReference>
<reference evidence="8" key="1">
    <citation type="submission" date="2020-09" db="EMBL/GenBank/DDBJ databases">
        <authorList>
            <person name="Kim M.K."/>
        </authorList>
    </citation>
    <scope>NUCLEOTIDE SEQUENCE</scope>
    <source>
        <strain evidence="8">BT704</strain>
    </source>
</reference>
<gene>
    <name evidence="8" type="ORF">IC230_21815</name>
</gene>
<feature type="domain" description="HTH luxR-type" evidence="6">
    <location>
        <begin position="148"/>
        <end position="213"/>
    </location>
</feature>
<dbReference type="SMART" id="SM00448">
    <property type="entry name" value="REC"/>
    <property type="match status" value="1"/>
</dbReference>
<comment type="caution">
    <text evidence="8">The sequence shown here is derived from an EMBL/GenBank/DDBJ whole genome shotgun (WGS) entry which is preliminary data.</text>
</comment>
<dbReference type="PROSITE" id="PS50043">
    <property type="entry name" value="HTH_LUXR_2"/>
    <property type="match status" value="1"/>
</dbReference>
<dbReference type="Proteomes" id="UP000653797">
    <property type="component" value="Unassembled WGS sequence"/>
</dbReference>
<keyword evidence="2" id="KW-0805">Transcription regulation</keyword>
<dbReference type="Pfam" id="PF00196">
    <property type="entry name" value="GerE"/>
    <property type="match status" value="1"/>
</dbReference>
<organism evidence="8 9">
    <name type="scientific">Spirosoma validum</name>
    <dbReference type="NCBI Taxonomy" id="2771355"/>
    <lineage>
        <taxon>Bacteria</taxon>
        <taxon>Pseudomonadati</taxon>
        <taxon>Bacteroidota</taxon>
        <taxon>Cytophagia</taxon>
        <taxon>Cytophagales</taxon>
        <taxon>Cytophagaceae</taxon>
        <taxon>Spirosoma</taxon>
    </lineage>
</organism>
<dbReference type="PRINTS" id="PR00038">
    <property type="entry name" value="HTHLUXR"/>
</dbReference>
<dbReference type="Gene3D" id="3.40.50.2300">
    <property type="match status" value="1"/>
</dbReference>
<evidence type="ECO:0000256" key="5">
    <source>
        <dbReference type="PROSITE-ProRule" id="PRU00169"/>
    </source>
</evidence>
<feature type="modified residue" description="4-aspartylphosphate" evidence="5">
    <location>
        <position position="59"/>
    </location>
</feature>
<dbReference type="PROSITE" id="PS50110">
    <property type="entry name" value="RESPONSE_REGULATORY"/>
    <property type="match status" value="1"/>
</dbReference>
<dbReference type="InterPro" id="IPR016032">
    <property type="entry name" value="Sig_transdc_resp-reg_C-effctor"/>
</dbReference>
<name>A0A927B4L7_9BACT</name>
<dbReference type="InterPro" id="IPR058245">
    <property type="entry name" value="NreC/VraR/RcsB-like_REC"/>
</dbReference>
<feature type="domain" description="Response regulatory" evidence="7">
    <location>
        <begin position="8"/>
        <end position="124"/>
    </location>
</feature>
<dbReference type="SMART" id="SM00421">
    <property type="entry name" value="HTH_LUXR"/>
    <property type="match status" value="1"/>
</dbReference>
<evidence type="ECO:0000259" key="7">
    <source>
        <dbReference type="PROSITE" id="PS50110"/>
    </source>
</evidence>
<dbReference type="GO" id="GO:0006355">
    <property type="term" value="P:regulation of DNA-templated transcription"/>
    <property type="evidence" value="ECO:0007669"/>
    <property type="project" value="InterPro"/>
</dbReference>
<keyword evidence="1 5" id="KW-0597">Phosphoprotein</keyword>
<dbReference type="PANTHER" id="PTHR43214:SF41">
    <property type="entry name" value="NITRATE_NITRITE RESPONSE REGULATOR PROTEIN NARP"/>
    <property type="match status" value="1"/>
</dbReference>
<evidence type="ECO:0000256" key="4">
    <source>
        <dbReference type="ARBA" id="ARBA00023163"/>
    </source>
</evidence>
<evidence type="ECO:0000259" key="6">
    <source>
        <dbReference type="PROSITE" id="PS50043"/>
    </source>
</evidence>
<keyword evidence="9" id="KW-1185">Reference proteome</keyword>
<dbReference type="InterPro" id="IPR039420">
    <property type="entry name" value="WalR-like"/>
</dbReference>
<dbReference type="PROSITE" id="PS00622">
    <property type="entry name" value="HTH_LUXR_1"/>
    <property type="match status" value="1"/>
</dbReference>
<evidence type="ECO:0000256" key="3">
    <source>
        <dbReference type="ARBA" id="ARBA00023125"/>
    </source>
</evidence>
<evidence type="ECO:0000313" key="8">
    <source>
        <dbReference type="EMBL" id="MBD2755555.1"/>
    </source>
</evidence>
<dbReference type="CDD" id="cd06170">
    <property type="entry name" value="LuxR_C_like"/>
    <property type="match status" value="1"/>
</dbReference>
<keyword evidence="4" id="KW-0804">Transcription</keyword>
<dbReference type="GO" id="GO:0003677">
    <property type="term" value="F:DNA binding"/>
    <property type="evidence" value="ECO:0007669"/>
    <property type="project" value="UniProtKB-KW"/>
</dbReference>
<accession>A0A927B4L7</accession>
<dbReference type="EMBL" id="JACXAA010000008">
    <property type="protein sequence ID" value="MBD2755555.1"/>
    <property type="molecule type" value="Genomic_DNA"/>
</dbReference>
<dbReference type="CDD" id="cd17535">
    <property type="entry name" value="REC_NarL-like"/>
    <property type="match status" value="1"/>
</dbReference>
<dbReference type="InterPro" id="IPR011006">
    <property type="entry name" value="CheY-like_superfamily"/>
</dbReference>